<keyword evidence="2" id="KW-1185">Reference proteome</keyword>
<accession>A0A372NQJ8</accession>
<evidence type="ECO:0000313" key="1">
    <source>
        <dbReference type="EMBL" id="RFZ90930.1"/>
    </source>
</evidence>
<dbReference type="OrthoDB" id="677572at2"/>
<dbReference type="PROSITE" id="PS51257">
    <property type="entry name" value="PROKAR_LIPOPROTEIN"/>
    <property type="match status" value="1"/>
</dbReference>
<gene>
    <name evidence="1" type="ORF">D0C36_18465</name>
</gene>
<proteinExistence type="predicted"/>
<dbReference type="Proteomes" id="UP000264217">
    <property type="component" value="Unassembled WGS sequence"/>
</dbReference>
<reference evidence="1 2" key="1">
    <citation type="submission" date="2018-08" db="EMBL/GenBank/DDBJ databases">
        <title>Mucilaginibacter sp. MYSH2.</title>
        <authorList>
            <person name="Seo T."/>
        </authorList>
    </citation>
    <scope>NUCLEOTIDE SEQUENCE [LARGE SCALE GENOMIC DNA]</scope>
    <source>
        <strain evidence="1 2">MYSH2</strain>
    </source>
</reference>
<comment type="caution">
    <text evidence="1">The sequence shown here is derived from an EMBL/GenBank/DDBJ whole genome shotgun (WGS) entry which is preliminary data.</text>
</comment>
<protein>
    <submittedName>
        <fullName evidence="1">Uncharacterized protein</fullName>
    </submittedName>
</protein>
<evidence type="ECO:0000313" key="2">
    <source>
        <dbReference type="Proteomes" id="UP000264217"/>
    </source>
</evidence>
<dbReference type="EMBL" id="QWDC01000003">
    <property type="protein sequence ID" value="RFZ90930.1"/>
    <property type="molecule type" value="Genomic_DNA"/>
</dbReference>
<name>A0A372NQJ8_9SPHI</name>
<dbReference type="AlphaFoldDB" id="A0A372NQJ8"/>
<organism evidence="1 2">
    <name type="scientific">Mucilaginibacter conchicola</name>
    <dbReference type="NCBI Taxonomy" id="2303333"/>
    <lineage>
        <taxon>Bacteria</taxon>
        <taxon>Pseudomonadati</taxon>
        <taxon>Bacteroidota</taxon>
        <taxon>Sphingobacteriia</taxon>
        <taxon>Sphingobacteriales</taxon>
        <taxon>Sphingobacteriaceae</taxon>
        <taxon>Mucilaginibacter</taxon>
    </lineage>
</organism>
<dbReference type="RefSeq" id="WP_117393132.1">
    <property type="nucleotide sequence ID" value="NZ_QWDC01000003.1"/>
</dbReference>
<sequence length="192" mass="20963">MKTNNIKIIKALLFAAILSGSCGCMDGAKKPERNKMPELSSLQEYHDGGFLAAQKLSTGPAGLNFASTQIELETNDGLKRFIRVPLPDASADSVLVKMIQTLKPLAIPLLSNWANQYNSGLLIDLSSNRSGLATYQTNYELRQQGGFVIPVILRWDRLSAYRAGTAQDLVGGTPFISLQKLSGQDPRNFKGY</sequence>